<comment type="caution">
    <text evidence="4">The sequence shown here is derived from an EMBL/GenBank/DDBJ whole genome shotgun (WGS) entry which is preliminary data.</text>
</comment>
<dbReference type="Proteomes" id="UP000005017">
    <property type="component" value="Unassembled WGS sequence"/>
</dbReference>
<dbReference type="InterPro" id="IPR029063">
    <property type="entry name" value="SAM-dependent_MTases_sf"/>
</dbReference>
<dbReference type="EMBL" id="ADFR01000013">
    <property type="protein sequence ID" value="EFC05478.1"/>
    <property type="molecule type" value="Genomic_DNA"/>
</dbReference>
<dbReference type="RefSeq" id="WP_006627371.1">
    <property type="nucleotide sequence ID" value="NZ_ADFR01000013.1"/>
</dbReference>
<evidence type="ECO:0000259" key="3">
    <source>
        <dbReference type="Pfam" id="PF05175"/>
    </source>
</evidence>
<protein>
    <submittedName>
        <fullName evidence="4">Methyltransferase small domain protein</fullName>
    </submittedName>
</protein>
<dbReference type="eggNOG" id="COG2813">
    <property type="taxonomic scope" value="Bacteria"/>
</dbReference>
<keyword evidence="5" id="KW-1185">Reference proteome</keyword>
<dbReference type="Gene3D" id="3.40.50.150">
    <property type="entry name" value="Vaccinia Virus protein VP39"/>
    <property type="match status" value="1"/>
</dbReference>
<dbReference type="CDD" id="cd02440">
    <property type="entry name" value="AdoMet_MTases"/>
    <property type="match status" value="1"/>
</dbReference>
<evidence type="ECO:0000313" key="5">
    <source>
        <dbReference type="Proteomes" id="UP000005017"/>
    </source>
</evidence>
<dbReference type="Pfam" id="PF05175">
    <property type="entry name" value="MTS"/>
    <property type="match status" value="1"/>
</dbReference>
<name>D2MPQ8_9FIRM</name>
<dbReference type="PANTHER" id="PTHR47816">
    <property type="entry name" value="RIBOSOMAL RNA SMALL SUBUNIT METHYLTRANSFERASE C"/>
    <property type="match status" value="1"/>
</dbReference>
<gene>
    <name evidence="4" type="ORF">HMPREF9013_1184</name>
</gene>
<dbReference type="InterPro" id="IPR007848">
    <property type="entry name" value="Small_mtfrase_dom"/>
</dbReference>
<proteinExistence type="predicted"/>
<dbReference type="GO" id="GO:0008757">
    <property type="term" value="F:S-adenosylmethionine-dependent methyltransferase activity"/>
    <property type="evidence" value="ECO:0007669"/>
    <property type="project" value="InterPro"/>
</dbReference>
<organism evidence="4 5">
    <name type="scientific">Bulleidia extructa W1219</name>
    <dbReference type="NCBI Taxonomy" id="679192"/>
    <lineage>
        <taxon>Bacteria</taxon>
        <taxon>Bacillati</taxon>
        <taxon>Bacillota</taxon>
        <taxon>Erysipelotrichia</taxon>
        <taxon>Erysipelotrichales</taxon>
        <taxon>Erysipelotrichaceae</taxon>
        <taxon>Bulleidia</taxon>
    </lineage>
</organism>
<dbReference type="OrthoDB" id="9764961at2"/>
<dbReference type="PANTHER" id="PTHR47816:SF4">
    <property type="entry name" value="RIBOSOMAL RNA SMALL SUBUNIT METHYLTRANSFERASE C"/>
    <property type="match status" value="1"/>
</dbReference>
<feature type="domain" description="Methyltransferase small" evidence="3">
    <location>
        <begin position="29"/>
        <end position="195"/>
    </location>
</feature>
<dbReference type="GO" id="GO:0032259">
    <property type="term" value="P:methylation"/>
    <property type="evidence" value="ECO:0007669"/>
    <property type="project" value="UniProtKB-KW"/>
</dbReference>
<dbReference type="InterPro" id="IPR046977">
    <property type="entry name" value="RsmC/RlmG"/>
</dbReference>
<reference evidence="5" key="1">
    <citation type="submission" date="2009-12" db="EMBL/GenBank/DDBJ databases">
        <title>Sequence of Clostridiales genomosp. BVAB3 str. UPII9-5.</title>
        <authorList>
            <person name="Madupu R."/>
            <person name="Durkin A.S."/>
            <person name="Torralba M."/>
            <person name="Methe B."/>
            <person name="Sutton G.G."/>
            <person name="Strausberg R.L."/>
            <person name="Nelson K.E."/>
        </authorList>
    </citation>
    <scope>NUCLEOTIDE SEQUENCE [LARGE SCALE GENOMIC DNA]</scope>
    <source>
        <strain evidence="5">W1219</strain>
    </source>
</reference>
<dbReference type="AlphaFoldDB" id="D2MPQ8"/>
<sequence>MENKHYFSNNEDLLSKPIEYQYTIREKTLTFQSDLGVFSKNKLDFGSHVLIQTLLQEDLSGKGLDMGCGVGAIGISILAEHKKVEMDMVDINNRALRLCRSNVVRNGLKANVFLSDGFKNIQETYDFIVSNPPIRQGKEFLFRFYEESKSHLKDGGCLYIVIRKQQGAASSFKKLQEVFGNCTVLEKKSGYWILKSA</sequence>
<accession>D2MPQ8</accession>
<keyword evidence="2 4" id="KW-0808">Transferase</keyword>
<evidence type="ECO:0000256" key="1">
    <source>
        <dbReference type="ARBA" id="ARBA00022603"/>
    </source>
</evidence>
<dbReference type="STRING" id="679192.HMPREF9013_1184"/>
<evidence type="ECO:0000256" key="2">
    <source>
        <dbReference type="ARBA" id="ARBA00022679"/>
    </source>
</evidence>
<dbReference type="SUPFAM" id="SSF53335">
    <property type="entry name" value="S-adenosyl-L-methionine-dependent methyltransferases"/>
    <property type="match status" value="1"/>
</dbReference>
<evidence type="ECO:0000313" key="4">
    <source>
        <dbReference type="EMBL" id="EFC05478.1"/>
    </source>
</evidence>
<keyword evidence="1 4" id="KW-0489">Methyltransferase</keyword>